<reference evidence="1 2" key="1">
    <citation type="submission" date="2018-05" db="EMBL/GenBank/DDBJ databases">
        <title>Freshwater and sediment microbial communities from various areas in North America, analyzing microbe dynamics in response to fracking.</title>
        <authorList>
            <person name="Lamendella R."/>
        </authorList>
    </citation>
    <scope>NUCLEOTIDE SEQUENCE [LARGE SCALE GENOMIC DNA]</scope>
    <source>
        <strain evidence="1 2">15_TX</strain>
    </source>
</reference>
<dbReference type="Proteomes" id="UP000247150">
    <property type="component" value="Unassembled WGS sequence"/>
</dbReference>
<dbReference type="EMBL" id="QGTW01000004">
    <property type="protein sequence ID" value="PWW29577.1"/>
    <property type="molecule type" value="Genomic_DNA"/>
</dbReference>
<comment type="caution">
    <text evidence="1">The sequence shown here is derived from an EMBL/GenBank/DDBJ whole genome shotgun (WGS) entry which is preliminary data.</text>
</comment>
<dbReference type="InterPro" id="IPR027434">
    <property type="entry name" value="Homing_endonucl"/>
</dbReference>
<evidence type="ECO:0000313" key="2">
    <source>
        <dbReference type="Proteomes" id="UP000247150"/>
    </source>
</evidence>
<proteinExistence type="predicted"/>
<sequence>MNDWEASYIAGIIDGEGTITLSRLHASEHRRPCITIASTDIELLIYIQSLTGGTLINKKNYKPGLHKNSFSLNIK</sequence>
<dbReference type="Gene3D" id="3.10.28.10">
    <property type="entry name" value="Homing endonucleases"/>
    <property type="match status" value="1"/>
</dbReference>
<dbReference type="SUPFAM" id="SSF55608">
    <property type="entry name" value="Homing endonucleases"/>
    <property type="match status" value="1"/>
</dbReference>
<dbReference type="RefSeq" id="WP_258309364.1">
    <property type="nucleotide sequence ID" value="NZ_QGTW01000004.1"/>
</dbReference>
<organism evidence="1 2">
    <name type="scientific">Cytobacillus oceanisediminis</name>
    <dbReference type="NCBI Taxonomy" id="665099"/>
    <lineage>
        <taxon>Bacteria</taxon>
        <taxon>Bacillati</taxon>
        <taxon>Bacillota</taxon>
        <taxon>Bacilli</taxon>
        <taxon>Bacillales</taxon>
        <taxon>Bacillaceae</taxon>
        <taxon>Cytobacillus</taxon>
    </lineage>
</organism>
<name>A0A2V3A7Z4_9BACI</name>
<gene>
    <name evidence="1" type="ORF">DFO73_104217</name>
</gene>
<evidence type="ECO:0000313" key="1">
    <source>
        <dbReference type="EMBL" id="PWW29577.1"/>
    </source>
</evidence>
<accession>A0A2V3A7Z4</accession>
<evidence type="ECO:0008006" key="3">
    <source>
        <dbReference type="Google" id="ProtNLM"/>
    </source>
</evidence>
<protein>
    <recommendedName>
        <fullName evidence="3">Homing endonuclease LAGLIDADG domain-containing protein</fullName>
    </recommendedName>
</protein>
<dbReference type="AlphaFoldDB" id="A0A2V3A7Z4"/>